<organism evidence="1 2">
    <name type="scientific">Mycena metata</name>
    <dbReference type="NCBI Taxonomy" id="1033252"/>
    <lineage>
        <taxon>Eukaryota</taxon>
        <taxon>Fungi</taxon>
        <taxon>Dikarya</taxon>
        <taxon>Basidiomycota</taxon>
        <taxon>Agaricomycotina</taxon>
        <taxon>Agaricomycetes</taxon>
        <taxon>Agaricomycetidae</taxon>
        <taxon>Agaricales</taxon>
        <taxon>Marasmiineae</taxon>
        <taxon>Mycenaceae</taxon>
        <taxon>Mycena</taxon>
    </lineage>
</organism>
<keyword evidence="2" id="KW-1185">Reference proteome</keyword>
<accession>A0AAD7NSL8</accession>
<reference evidence="1" key="1">
    <citation type="submission" date="2023-03" db="EMBL/GenBank/DDBJ databases">
        <title>Massive genome expansion in bonnet fungi (Mycena s.s.) driven by repeated elements and novel gene families across ecological guilds.</title>
        <authorList>
            <consortium name="Lawrence Berkeley National Laboratory"/>
            <person name="Harder C.B."/>
            <person name="Miyauchi S."/>
            <person name="Viragh M."/>
            <person name="Kuo A."/>
            <person name="Thoen E."/>
            <person name="Andreopoulos B."/>
            <person name="Lu D."/>
            <person name="Skrede I."/>
            <person name="Drula E."/>
            <person name="Henrissat B."/>
            <person name="Morin E."/>
            <person name="Kohler A."/>
            <person name="Barry K."/>
            <person name="LaButti K."/>
            <person name="Morin E."/>
            <person name="Salamov A."/>
            <person name="Lipzen A."/>
            <person name="Mereny Z."/>
            <person name="Hegedus B."/>
            <person name="Baldrian P."/>
            <person name="Stursova M."/>
            <person name="Weitz H."/>
            <person name="Taylor A."/>
            <person name="Grigoriev I.V."/>
            <person name="Nagy L.G."/>
            <person name="Martin F."/>
            <person name="Kauserud H."/>
        </authorList>
    </citation>
    <scope>NUCLEOTIDE SEQUENCE</scope>
    <source>
        <strain evidence="1">CBHHK182m</strain>
    </source>
</reference>
<evidence type="ECO:0000313" key="2">
    <source>
        <dbReference type="Proteomes" id="UP001215598"/>
    </source>
</evidence>
<dbReference type="EMBL" id="JARKIB010000012">
    <property type="protein sequence ID" value="KAJ7773898.1"/>
    <property type="molecule type" value="Genomic_DNA"/>
</dbReference>
<evidence type="ECO:0000313" key="1">
    <source>
        <dbReference type="EMBL" id="KAJ7773898.1"/>
    </source>
</evidence>
<dbReference type="Proteomes" id="UP001215598">
    <property type="component" value="Unassembled WGS sequence"/>
</dbReference>
<name>A0AAD7NSL8_9AGAR</name>
<proteinExistence type="predicted"/>
<gene>
    <name evidence="1" type="ORF">B0H16DRAFT_114250</name>
</gene>
<protein>
    <submittedName>
        <fullName evidence="1">Uncharacterized protein</fullName>
    </submittedName>
</protein>
<comment type="caution">
    <text evidence="1">The sequence shown here is derived from an EMBL/GenBank/DDBJ whole genome shotgun (WGS) entry which is preliminary data.</text>
</comment>
<sequence>MDLAQTDVIGNFLRTLGDYDELPEPTNIEWDASDASESAADASMSHTVPFPQFWPSITLHDLGQLAHRQAITEVWVEYLPEPDCYIKWTRYWVRCDTALFSNRSPSMITDLNYREGDGRREWSRWPQDKSCYELSELKIAAKATLRASRAVHNLIRSRRLAAWAIAAKELAKALH</sequence>
<dbReference type="AlphaFoldDB" id="A0AAD7NSL8"/>